<dbReference type="RefSeq" id="XP_009856595.1">
    <property type="nucleotide sequence ID" value="XM_009858293.1"/>
</dbReference>
<dbReference type="Pfam" id="PF10329">
    <property type="entry name" value="DUF2417"/>
    <property type="match status" value="1"/>
</dbReference>
<feature type="transmembrane region" description="Helical" evidence="2">
    <location>
        <begin position="100"/>
        <end position="120"/>
    </location>
</feature>
<name>F8N0E0_NEUT8</name>
<dbReference type="VEuPathDB" id="FungiDB:NEUTE1DRAFT_91823"/>
<dbReference type="SUPFAM" id="SSF53474">
    <property type="entry name" value="alpha/beta-Hydrolases"/>
    <property type="match status" value="1"/>
</dbReference>
<keyword evidence="4" id="KW-1185">Reference proteome</keyword>
<dbReference type="InterPro" id="IPR019431">
    <property type="entry name" value="DUF2417"/>
</dbReference>
<feature type="transmembrane region" description="Helical" evidence="2">
    <location>
        <begin position="176"/>
        <end position="202"/>
    </location>
</feature>
<evidence type="ECO:0000256" key="1">
    <source>
        <dbReference type="SAM" id="MobiDB-lite"/>
    </source>
</evidence>
<keyword evidence="2" id="KW-0812">Transmembrane</keyword>
<feature type="transmembrane region" description="Helical" evidence="2">
    <location>
        <begin position="127"/>
        <end position="147"/>
    </location>
</feature>
<dbReference type="OrthoDB" id="164921at2759"/>
<evidence type="ECO:0000313" key="3">
    <source>
        <dbReference type="EMBL" id="EGO52968.1"/>
    </source>
</evidence>
<organism evidence="3 4">
    <name type="scientific">Neurospora tetrasperma (strain FGSC 2508 / ATCC MYA-4615 / P0657)</name>
    <dbReference type="NCBI Taxonomy" id="510951"/>
    <lineage>
        <taxon>Eukaryota</taxon>
        <taxon>Fungi</taxon>
        <taxon>Dikarya</taxon>
        <taxon>Ascomycota</taxon>
        <taxon>Pezizomycotina</taxon>
        <taxon>Sordariomycetes</taxon>
        <taxon>Sordariomycetidae</taxon>
        <taxon>Sordariales</taxon>
        <taxon>Sordariaceae</taxon>
        <taxon>Neurospora</taxon>
    </lineage>
</organism>
<evidence type="ECO:0000256" key="2">
    <source>
        <dbReference type="SAM" id="Phobius"/>
    </source>
</evidence>
<gene>
    <name evidence="3" type="ORF">NEUTE1DRAFT_91823</name>
</gene>
<proteinExistence type="predicted"/>
<reference evidence="4" key="1">
    <citation type="journal article" date="2011" name="Genetics">
        <title>Massive changes in genome architecture accompany the transition to self-fertility in the filamentous fungus Neurospora tetrasperma.</title>
        <authorList>
            <person name="Ellison C.E."/>
            <person name="Stajich J.E."/>
            <person name="Jacobson D.J."/>
            <person name="Natvig D.O."/>
            <person name="Lapidus A."/>
            <person name="Foster B."/>
            <person name="Aerts A."/>
            <person name="Riley R."/>
            <person name="Lindquist E.A."/>
            <person name="Grigoriev I.V."/>
            <person name="Taylor J.W."/>
        </authorList>
    </citation>
    <scope>NUCLEOTIDE SEQUENCE [LARGE SCALE GENOMIC DNA]</scope>
    <source>
        <strain evidence="4">FGSC 2508 / P0657</strain>
    </source>
</reference>
<evidence type="ECO:0000313" key="4">
    <source>
        <dbReference type="Proteomes" id="UP000008065"/>
    </source>
</evidence>
<dbReference type="KEGG" id="nte:NEUTE1DRAFT91823"/>
<dbReference type="Proteomes" id="UP000008065">
    <property type="component" value="Unassembled WGS sequence"/>
</dbReference>
<dbReference type="GeneID" id="20831443"/>
<dbReference type="AlphaFoldDB" id="F8N0E0"/>
<dbReference type="HOGENOM" id="CLU_028296_1_0_1"/>
<protein>
    <recommendedName>
        <fullName evidence="5">Mitochondrial integral membrane protein</fullName>
    </recommendedName>
</protein>
<evidence type="ECO:0008006" key="5">
    <source>
        <dbReference type="Google" id="ProtNLM"/>
    </source>
</evidence>
<sequence length="466" mass="51573">MSTKNWPHNGHGASDPDRDRDDLAVGRSSVDTHHHEPDEHTRLLPNRVDSTSISYLSPDDPAVSPYNLWTVRLVRAITVIFTCLTFICLLFFAVPSQPARVVSIVTAALLLVDVVMMLAVEKTRHEELWVGVASVIWATLMAVWAVAADRTVQWGKTEEEERLTGRPETRRTLLEWVQVLLSSIMLTLVSIVVLLTTCTLTLRALDARVAPPGERYWVDEDKYQIHLFCSGPKVDAHGNRTTTVLFEGGEDAVERELWQFADNAVKNGSIARYCFADRPGIAWSDAAPSPLSASMASDVLSQALSRAGEDGPWVLASAGIGSLYSRVFSSRHGQEVRGLLMIDPLHEDLLGRVGAPGRGFRLWLQGVLSPCGLDRIPAAILRHRSARDRIYGGSAYQSGGVIFAKLQESLVANSLTRRDVVSSRTIQYRTTPVVVVTSGVQMRKDSEWESKTRRLIKSGGLWRDAR</sequence>
<feature type="region of interest" description="Disordered" evidence="1">
    <location>
        <begin position="1"/>
        <end position="43"/>
    </location>
</feature>
<dbReference type="EMBL" id="GL891382">
    <property type="protein sequence ID" value="EGO52968.1"/>
    <property type="molecule type" value="Genomic_DNA"/>
</dbReference>
<feature type="transmembrane region" description="Helical" evidence="2">
    <location>
        <begin position="73"/>
        <end position="94"/>
    </location>
</feature>
<keyword evidence="2" id="KW-0472">Membrane</keyword>
<dbReference type="InterPro" id="IPR029058">
    <property type="entry name" value="AB_hydrolase_fold"/>
</dbReference>
<dbReference type="Gene3D" id="3.40.50.1820">
    <property type="entry name" value="alpha/beta hydrolase"/>
    <property type="match status" value="1"/>
</dbReference>
<feature type="compositionally biased region" description="Basic and acidic residues" evidence="1">
    <location>
        <begin position="14"/>
        <end position="42"/>
    </location>
</feature>
<accession>F8N0E0</accession>
<keyword evidence="2" id="KW-1133">Transmembrane helix</keyword>